<evidence type="ECO:0000313" key="3">
    <source>
        <dbReference type="EMBL" id="MDF3839951.1"/>
    </source>
</evidence>
<protein>
    <submittedName>
        <fullName evidence="3">YiiX/YebB-like N1pC/P60 family cysteine hydrolase</fullName>
    </submittedName>
</protein>
<evidence type="ECO:0000313" key="4">
    <source>
        <dbReference type="Proteomes" id="UP001216674"/>
    </source>
</evidence>
<keyword evidence="2" id="KW-0732">Signal</keyword>
<dbReference type="Gene3D" id="3.90.1720.10">
    <property type="entry name" value="endopeptidase domain like (from Nostoc punctiforme)"/>
    <property type="match status" value="1"/>
</dbReference>
<dbReference type="InterPro" id="IPR038765">
    <property type="entry name" value="Papain-like_cys_pep_sf"/>
</dbReference>
<dbReference type="Proteomes" id="UP001216674">
    <property type="component" value="Unassembled WGS sequence"/>
</dbReference>
<sequence>MSRIRMLAGAGLAAFALGGCATQWGSHPDDLNVAATRGSPLPVRFQQMSLEVAGVAARPLDVEALQVGDILLSATPSFNSSAIRLATLSQVSHSAVYVGDGNVVEAVGSGVRVYPLHQALDDGDIIVAYRHPGLDDGMRLKLRAFAMAQVGQPYNHIGIAMQAPFSLERRLCELPGVPGVVRNACMRSFSTIQMAPNELDARNSFFCSQLVLASYRAAGLPLTGAADDAVSPADLLHMREGDVPSFQVTRKLAYVGRLAPVPGLSAQGTGAGQPEAGNDGIVQSWTAGP</sequence>
<evidence type="ECO:0000256" key="2">
    <source>
        <dbReference type="SAM" id="SignalP"/>
    </source>
</evidence>
<proteinExistence type="predicted"/>
<accession>A0ABT6B6U2</accession>
<dbReference type="RefSeq" id="WP_017230438.1">
    <property type="nucleotide sequence ID" value="NZ_JARJLM010000720.1"/>
</dbReference>
<feature type="chain" id="PRO_5047334351" evidence="2">
    <location>
        <begin position="22"/>
        <end position="289"/>
    </location>
</feature>
<dbReference type="EMBL" id="JARJLM010000720">
    <property type="protein sequence ID" value="MDF3839951.1"/>
    <property type="molecule type" value="Genomic_DNA"/>
</dbReference>
<name>A0ABT6B6U2_9BURK</name>
<dbReference type="Pfam" id="PF05708">
    <property type="entry name" value="Peptidase_C92"/>
    <property type="match status" value="1"/>
</dbReference>
<organism evidence="3 4">
    <name type="scientific">Cupriavidus basilensis</name>
    <dbReference type="NCBI Taxonomy" id="68895"/>
    <lineage>
        <taxon>Bacteria</taxon>
        <taxon>Pseudomonadati</taxon>
        <taxon>Pseudomonadota</taxon>
        <taxon>Betaproteobacteria</taxon>
        <taxon>Burkholderiales</taxon>
        <taxon>Burkholderiaceae</taxon>
        <taxon>Cupriavidus</taxon>
    </lineage>
</organism>
<keyword evidence="4" id="KW-1185">Reference proteome</keyword>
<reference evidence="3 4" key="1">
    <citation type="submission" date="2023-03" db="EMBL/GenBank/DDBJ databases">
        <title>Draft assemblies of triclosan tolerant bacteria isolated from returned activated sludge.</title>
        <authorList>
            <person name="Van Hamelsveld S."/>
        </authorList>
    </citation>
    <scope>NUCLEOTIDE SEQUENCE [LARGE SCALE GENOMIC DNA]</scope>
    <source>
        <strain evidence="3 4">GW210010_S58</strain>
    </source>
</reference>
<evidence type="ECO:0000256" key="1">
    <source>
        <dbReference type="SAM" id="MobiDB-lite"/>
    </source>
</evidence>
<comment type="caution">
    <text evidence="3">The sequence shown here is derived from an EMBL/GenBank/DDBJ whole genome shotgun (WGS) entry which is preliminary data.</text>
</comment>
<dbReference type="SUPFAM" id="SSF54001">
    <property type="entry name" value="Cysteine proteinases"/>
    <property type="match status" value="1"/>
</dbReference>
<feature type="signal peptide" evidence="2">
    <location>
        <begin position="1"/>
        <end position="21"/>
    </location>
</feature>
<gene>
    <name evidence="3" type="ORF">P3W85_44560</name>
</gene>
<dbReference type="PROSITE" id="PS51257">
    <property type="entry name" value="PROKAR_LIPOPROTEIN"/>
    <property type="match status" value="1"/>
</dbReference>
<dbReference type="InterPro" id="IPR024453">
    <property type="entry name" value="Peptidase_C92"/>
</dbReference>
<feature type="region of interest" description="Disordered" evidence="1">
    <location>
        <begin position="265"/>
        <end position="289"/>
    </location>
</feature>